<accession>A0A815FZX2</accession>
<evidence type="ECO:0000313" key="3">
    <source>
        <dbReference type="Proteomes" id="UP000663845"/>
    </source>
</evidence>
<comment type="caution">
    <text evidence="2">The sequence shown here is derived from an EMBL/GenBank/DDBJ whole genome shotgun (WGS) entry which is preliminary data.</text>
</comment>
<dbReference type="EMBL" id="CAJNOG010000672">
    <property type="protein sequence ID" value="CAF1332321.1"/>
    <property type="molecule type" value="Genomic_DNA"/>
</dbReference>
<evidence type="ECO:0000256" key="1">
    <source>
        <dbReference type="SAM" id="Coils"/>
    </source>
</evidence>
<name>A0A815FZX2_9BILA</name>
<dbReference type="Proteomes" id="UP000663845">
    <property type="component" value="Unassembled WGS sequence"/>
</dbReference>
<organism evidence="2 3">
    <name type="scientific">Adineta steineri</name>
    <dbReference type="NCBI Taxonomy" id="433720"/>
    <lineage>
        <taxon>Eukaryota</taxon>
        <taxon>Metazoa</taxon>
        <taxon>Spiralia</taxon>
        <taxon>Gnathifera</taxon>
        <taxon>Rotifera</taxon>
        <taxon>Eurotatoria</taxon>
        <taxon>Bdelloidea</taxon>
        <taxon>Adinetida</taxon>
        <taxon>Adinetidae</taxon>
        <taxon>Adineta</taxon>
    </lineage>
</organism>
<reference evidence="2" key="1">
    <citation type="submission" date="2021-02" db="EMBL/GenBank/DDBJ databases">
        <authorList>
            <person name="Nowell W R."/>
        </authorList>
    </citation>
    <scope>NUCLEOTIDE SEQUENCE</scope>
</reference>
<proteinExistence type="predicted"/>
<dbReference type="AlphaFoldDB" id="A0A815FZX2"/>
<gene>
    <name evidence="2" type="ORF">JYZ213_LOCUS34025</name>
</gene>
<sequence length="739" mass="85155">MASNQQQYNEQLQLLQQRFPEESNHKFLRLLHKYDGDVHQVRGYLVQQEFRKKKLDSLETRFGSALAALQPTSEPLKRACLLKLMERFGGDVNYVQKYLKACEQKRSDKTNDSNQSEDTYREGLKLKYATQLAELSTAGINTHLPCVLKNLEKSQGDVNKVLKIMEVHIEKKDKLNELATKYENQIAQLEADGIKIKNKRYLIQLLEKANGQIDIVKQLLAERNEQKHHVNSSTEENKDNISFSKNRQELSIDDIDTIKQLRSAGIHGNPAKILSVFHECNDSIDMTIARLAKEREQRKQQSEKRVQQRVVLAEIHDAYVTINNQDDWPKDIEQVYLDGNNMMFVIDSLRRLCLNRAGRKTERAIADIAAAWNEHMHIPNVNLIFDSTRQLDQVGSIKVSSAQPSYKTTDDMLIEIAQRTNNQHTIIVTSDRALAIQLKHEGCLLVKPYSWFAHCAMILTPDLIKHEESKDMSTTKKTYYELDELARRIAKIDELSIDDIDTIKQLRSAGIHGNPAKILSVFHECNDSIDMTIARLEKEREQRKQKSEKRVQQRVVLAEIHDAYVTINNQHDWPKDIEQVYLDGNNMMFVIDSLRRLCLNRAGKKTERAITDIAAAWNEHMHIPNVDLIFDSTRQLDQVGSIKVSSAQPSYKTTDDMLIEIAQRTNNQHTIIVTSDRALAIQLKHEGCLLVKPYAWFAHCAMILTPDLIKHEESKDMSTTKKTYYDLDELARRIAKIDL</sequence>
<protein>
    <submittedName>
        <fullName evidence="2">Uncharacterized protein</fullName>
    </submittedName>
</protein>
<feature type="coiled-coil region" evidence="1">
    <location>
        <begin position="165"/>
        <end position="226"/>
    </location>
</feature>
<evidence type="ECO:0000313" key="2">
    <source>
        <dbReference type="EMBL" id="CAF1332321.1"/>
    </source>
</evidence>
<keyword evidence="1" id="KW-0175">Coiled coil</keyword>